<dbReference type="Proteomes" id="UP000243876">
    <property type="component" value="Unassembled WGS sequence"/>
</dbReference>
<dbReference type="PANTHER" id="PTHR38420:SF1">
    <property type="entry name" value="PUTATIVE (AFU_ORTHOLOGUE AFUA_5G14690)-RELATED"/>
    <property type="match status" value="1"/>
</dbReference>
<dbReference type="InterPro" id="IPR036265">
    <property type="entry name" value="HIT-like_sf"/>
</dbReference>
<keyword evidence="4" id="KW-1185">Reference proteome</keyword>
<feature type="non-terminal residue" evidence="3">
    <location>
        <position position="1"/>
    </location>
</feature>
<dbReference type="Pfam" id="PF09830">
    <property type="entry name" value="ATP_transf"/>
    <property type="match status" value="1"/>
</dbReference>
<dbReference type="InterPro" id="IPR019200">
    <property type="entry name" value="ATP_adenylylTrfase_C"/>
</dbReference>
<evidence type="ECO:0000259" key="1">
    <source>
        <dbReference type="Pfam" id="PF09830"/>
    </source>
</evidence>
<dbReference type="OrthoDB" id="10267950at2759"/>
<dbReference type="AlphaFoldDB" id="A0A0D6EGK1"/>
<sequence>MARPFAGLGPKIRAQYATAVRAGSVLEYTNSEVVELDDEKTGIPFEVRFVPALAKKPTRSDAEAKKESKPIDPFEPPYQQDLFVAEDTVKEDGDEHGESFVLNKFCVTPRHFLLVTKDFVKQTTPLSPLEIFASYSILKQLGLREKHLAFFNCGVESGASLQFLPLPNGVAPFDSFIDSHKPQDTKSPFQLPLPYANFTALLELPSNAVDVPGYLGNRFLQLLDLMIDHLRRLAESDSEQDASFSSGPIRLSNLSYNVILTTSYLHLVPRLCEKFTTASNRGVSINSLGFAGMVLVKEQEALDEIKEIGVLEVLKGVGYRPVVEGEAADAEAIHGEVVEANEAADGEHQPV</sequence>
<gene>
    <name evidence="3" type="primary">SPOSA6832_00384</name>
</gene>
<dbReference type="Pfam" id="PF19327">
    <property type="entry name" value="Ap4A_phos_N"/>
    <property type="match status" value="1"/>
</dbReference>
<dbReference type="GO" id="GO:0009117">
    <property type="term" value="P:nucleotide metabolic process"/>
    <property type="evidence" value="ECO:0007669"/>
    <property type="project" value="InterPro"/>
</dbReference>
<dbReference type="InterPro" id="IPR043171">
    <property type="entry name" value="Ap4A_phos1/2-like"/>
</dbReference>
<dbReference type="Gene3D" id="3.30.428.70">
    <property type="match status" value="1"/>
</dbReference>
<feature type="domain" description="ATP adenylyltransferase C-terminal" evidence="1">
    <location>
        <begin position="193"/>
        <end position="319"/>
    </location>
</feature>
<dbReference type="EMBL" id="CENE01000001">
    <property type="protein sequence ID" value="CEQ38913.1"/>
    <property type="molecule type" value="Genomic_DNA"/>
</dbReference>
<accession>A0A0D6EGK1</accession>
<evidence type="ECO:0000313" key="3">
    <source>
        <dbReference type="EMBL" id="CEQ38913.1"/>
    </source>
</evidence>
<dbReference type="GO" id="GO:0005524">
    <property type="term" value="F:ATP binding"/>
    <property type="evidence" value="ECO:0007669"/>
    <property type="project" value="InterPro"/>
</dbReference>
<organism evidence="3 4">
    <name type="scientific">Sporidiobolus salmonicolor</name>
    <name type="common">Yeast-like fungus</name>
    <name type="synonym">Sporobolomyces salmonicolor</name>
    <dbReference type="NCBI Taxonomy" id="5005"/>
    <lineage>
        <taxon>Eukaryota</taxon>
        <taxon>Fungi</taxon>
        <taxon>Dikarya</taxon>
        <taxon>Basidiomycota</taxon>
        <taxon>Pucciniomycotina</taxon>
        <taxon>Microbotryomycetes</taxon>
        <taxon>Sporidiobolales</taxon>
        <taxon>Sporidiobolaceae</taxon>
        <taxon>Sporobolomyces</taxon>
    </lineage>
</organism>
<name>A0A0D6EGK1_SPOSA</name>
<evidence type="ECO:0000313" key="4">
    <source>
        <dbReference type="Proteomes" id="UP000243876"/>
    </source>
</evidence>
<dbReference type="InterPro" id="IPR009163">
    <property type="entry name" value="Ap4A_phos1/2"/>
</dbReference>
<dbReference type="PANTHER" id="PTHR38420">
    <property type="entry name" value="AP-4-A PHOSPHORYLASE II"/>
    <property type="match status" value="1"/>
</dbReference>
<dbReference type="InterPro" id="IPR045759">
    <property type="entry name" value="Ap4A_phos1/2_N"/>
</dbReference>
<proteinExistence type="predicted"/>
<feature type="domain" description="Ap4A phosphorylase 1/2 N-terminal" evidence="2">
    <location>
        <begin position="9"/>
        <end position="162"/>
    </location>
</feature>
<dbReference type="SUPFAM" id="SSF54197">
    <property type="entry name" value="HIT-like"/>
    <property type="match status" value="1"/>
</dbReference>
<reference evidence="4" key="1">
    <citation type="submission" date="2015-02" db="EMBL/GenBank/DDBJ databases">
        <authorList>
            <person name="Gon?alves P."/>
        </authorList>
    </citation>
    <scope>NUCLEOTIDE SEQUENCE [LARGE SCALE GENOMIC DNA]</scope>
</reference>
<evidence type="ECO:0000259" key="2">
    <source>
        <dbReference type="Pfam" id="PF19327"/>
    </source>
</evidence>
<protein>
    <submittedName>
        <fullName evidence="3">SPOSA6832_00384-mRNA-1:cds</fullName>
    </submittedName>
</protein>
<dbReference type="GO" id="GO:0003877">
    <property type="term" value="F:ATP:ADP adenylyltransferase activity"/>
    <property type="evidence" value="ECO:0007669"/>
    <property type="project" value="InterPro"/>
</dbReference>